<accession>A0ACC0ZSN0</accession>
<proteinExistence type="predicted"/>
<evidence type="ECO:0000313" key="2">
    <source>
        <dbReference type="Proteomes" id="UP001164250"/>
    </source>
</evidence>
<keyword evidence="2" id="KW-1185">Reference proteome</keyword>
<reference evidence="2" key="1">
    <citation type="journal article" date="2023" name="G3 (Bethesda)">
        <title>Genome assembly and association tests identify interacting loci associated with vigor, precocity, and sex in interspecific pistachio rootstocks.</title>
        <authorList>
            <person name="Palmer W."/>
            <person name="Jacygrad E."/>
            <person name="Sagayaradj S."/>
            <person name="Cavanaugh K."/>
            <person name="Han R."/>
            <person name="Bertier L."/>
            <person name="Beede B."/>
            <person name="Kafkas S."/>
            <person name="Golino D."/>
            <person name="Preece J."/>
            <person name="Michelmore R."/>
        </authorList>
    </citation>
    <scope>NUCLEOTIDE SEQUENCE [LARGE SCALE GENOMIC DNA]</scope>
</reference>
<protein>
    <submittedName>
        <fullName evidence="1">Uncharacterized protein</fullName>
    </submittedName>
</protein>
<dbReference type="EMBL" id="CM047910">
    <property type="protein sequence ID" value="KAJ0075584.1"/>
    <property type="molecule type" value="Genomic_DNA"/>
</dbReference>
<name>A0ACC0ZSN0_9ROSI</name>
<dbReference type="Proteomes" id="UP001164250">
    <property type="component" value="Chromosome 15"/>
</dbReference>
<gene>
    <name evidence="1" type="ORF">Patl1_33349</name>
</gene>
<comment type="caution">
    <text evidence="1">The sequence shown here is derived from an EMBL/GenBank/DDBJ whole genome shotgun (WGS) entry which is preliminary data.</text>
</comment>
<organism evidence="1 2">
    <name type="scientific">Pistacia atlantica</name>
    <dbReference type="NCBI Taxonomy" id="434234"/>
    <lineage>
        <taxon>Eukaryota</taxon>
        <taxon>Viridiplantae</taxon>
        <taxon>Streptophyta</taxon>
        <taxon>Embryophyta</taxon>
        <taxon>Tracheophyta</taxon>
        <taxon>Spermatophyta</taxon>
        <taxon>Magnoliopsida</taxon>
        <taxon>eudicotyledons</taxon>
        <taxon>Gunneridae</taxon>
        <taxon>Pentapetalae</taxon>
        <taxon>rosids</taxon>
        <taxon>malvids</taxon>
        <taxon>Sapindales</taxon>
        <taxon>Anacardiaceae</taxon>
        <taxon>Pistacia</taxon>
    </lineage>
</organism>
<evidence type="ECO:0000313" key="1">
    <source>
        <dbReference type="EMBL" id="KAJ0075584.1"/>
    </source>
</evidence>
<sequence length="261" mass="29985">MFLYCLFPCFLWYTIVFGCSSNFKKKPILVVLDPQGKLVNTNALHMLWIWGSLAFPFTSTREAELWTREISRIELLANSIDATIPRMQEENYICLYGGENIDWIREFRATARKIAEAASIPLQILYVGRSNSNEEQVRKIINTRFCGEAQPLVARVPSCVVLRQRLESMWHSKTQLGCTVENDPILREINTLLSFDKNHEGWAVFCRGTAMATAKGETILQCLKDFHSWKTHMGDKDFVTALNHHLNQLQKPTSMGETEHN</sequence>